<dbReference type="PANTHER" id="PTHR30485:SF0">
    <property type="entry name" value="NI_FE-HYDROGENASE 1 B-TYPE CYTOCHROME SUBUNIT-RELATED"/>
    <property type="match status" value="1"/>
</dbReference>
<dbReference type="InterPro" id="IPR011577">
    <property type="entry name" value="Cyt_b561_bac/Ni-Hgenase"/>
</dbReference>
<evidence type="ECO:0000256" key="3">
    <source>
        <dbReference type="ARBA" id="ARBA00022692"/>
    </source>
</evidence>
<dbReference type="EMBL" id="AHKF01000019">
    <property type="protein sequence ID" value="EIA08039.1"/>
    <property type="molecule type" value="Genomic_DNA"/>
</dbReference>
<name>H7FTY8_FLAFP</name>
<evidence type="ECO:0000256" key="1">
    <source>
        <dbReference type="ARBA" id="ARBA00004651"/>
    </source>
</evidence>
<feature type="transmembrane region" description="Helical" evidence="6">
    <location>
        <begin position="158"/>
        <end position="177"/>
    </location>
</feature>
<dbReference type="PATRIC" id="fig|1086011.3.peg.2516"/>
<dbReference type="AlphaFoldDB" id="H7FTY8"/>
<evidence type="ECO:0000256" key="4">
    <source>
        <dbReference type="ARBA" id="ARBA00022989"/>
    </source>
</evidence>
<dbReference type="OrthoDB" id="5615941at2"/>
<dbReference type="GO" id="GO:0005886">
    <property type="term" value="C:plasma membrane"/>
    <property type="evidence" value="ECO:0007669"/>
    <property type="project" value="UniProtKB-SubCell"/>
</dbReference>
<feature type="transmembrane region" description="Helical" evidence="6">
    <location>
        <begin position="14"/>
        <end position="36"/>
    </location>
</feature>
<gene>
    <name evidence="8" type="ORF">HJ01_02570</name>
</gene>
<dbReference type="SUPFAM" id="SSF81342">
    <property type="entry name" value="Transmembrane di-heme cytochromes"/>
    <property type="match status" value="1"/>
</dbReference>
<evidence type="ECO:0000313" key="9">
    <source>
        <dbReference type="Proteomes" id="UP000005566"/>
    </source>
</evidence>
<dbReference type="InterPro" id="IPR016174">
    <property type="entry name" value="Di-haem_cyt_TM"/>
</dbReference>
<evidence type="ECO:0000256" key="6">
    <source>
        <dbReference type="SAM" id="Phobius"/>
    </source>
</evidence>
<keyword evidence="5 6" id="KW-0472">Membrane</keyword>
<feature type="domain" description="Cytochrome b561 bacterial/Ni-hydrogenase" evidence="7">
    <location>
        <begin position="8"/>
        <end position="189"/>
    </location>
</feature>
<feature type="transmembrane region" description="Helical" evidence="6">
    <location>
        <begin position="76"/>
        <end position="97"/>
    </location>
</feature>
<comment type="subcellular location">
    <subcellularLocation>
        <location evidence="1">Cell membrane</location>
        <topology evidence="1">Multi-pass membrane protein</topology>
    </subcellularLocation>
</comment>
<dbReference type="Pfam" id="PF01292">
    <property type="entry name" value="Ni_hydr_CYTB"/>
    <property type="match status" value="1"/>
</dbReference>
<reference evidence="8 9" key="1">
    <citation type="journal article" date="2014" name="Acta Crystallogr. D">
        <title>Structure-based characterization and antifreeze properties of a hyperactive ice-binding protein from the Antarctic bacterium Flavobacterium frigoris PS1.</title>
        <authorList>
            <person name="Do H."/>
            <person name="Kim S.J."/>
            <person name="Kim H.J."/>
            <person name="Lee J.H."/>
        </authorList>
    </citation>
    <scope>NUCLEOTIDE SEQUENCE [LARGE SCALE GENOMIC DNA]</scope>
    <source>
        <strain evidence="8 9">PS1</strain>
    </source>
</reference>
<dbReference type="GO" id="GO:0022904">
    <property type="term" value="P:respiratory electron transport chain"/>
    <property type="evidence" value="ECO:0007669"/>
    <property type="project" value="InterPro"/>
</dbReference>
<dbReference type="InterPro" id="IPR051542">
    <property type="entry name" value="Hydrogenase_cytochrome"/>
</dbReference>
<evidence type="ECO:0000259" key="7">
    <source>
        <dbReference type="Pfam" id="PF01292"/>
    </source>
</evidence>
<dbReference type="Proteomes" id="UP000005566">
    <property type="component" value="Unassembled WGS sequence"/>
</dbReference>
<protein>
    <submittedName>
        <fullName evidence="8">Cytochrome B561</fullName>
    </submittedName>
</protein>
<accession>H7FTY8</accession>
<evidence type="ECO:0000256" key="5">
    <source>
        <dbReference type="ARBA" id="ARBA00023136"/>
    </source>
</evidence>
<evidence type="ECO:0000256" key="2">
    <source>
        <dbReference type="ARBA" id="ARBA00022475"/>
    </source>
</evidence>
<dbReference type="GO" id="GO:0009055">
    <property type="term" value="F:electron transfer activity"/>
    <property type="evidence" value="ECO:0007669"/>
    <property type="project" value="InterPro"/>
</dbReference>
<dbReference type="Gene3D" id="1.20.950.20">
    <property type="entry name" value="Transmembrane di-heme cytochromes, Chain C"/>
    <property type="match status" value="1"/>
</dbReference>
<evidence type="ECO:0000313" key="8">
    <source>
        <dbReference type="EMBL" id="EIA08039.1"/>
    </source>
</evidence>
<dbReference type="GO" id="GO:0020037">
    <property type="term" value="F:heme binding"/>
    <property type="evidence" value="ECO:0007669"/>
    <property type="project" value="TreeGrafter"/>
</dbReference>
<organism evidence="8 9">
    <name type="scientific">Flavobacterium frigoris (strain PS1)</name>
    <dbReference type="NCBI Taxonomy" id="1086011"/>
    <lineage>
        <taxon>Bacteria</taxon>
        <taxon>Pseudomonadati</taxon>
        <taxon>Bacteroidota</taxon>
        <taxon>Flavobacteriia</taxon>
        <taxon>Flavobacteriales</taxon>
        <taxon>Flavobacteriaceae</taxon>
        <taxon>Flavobacterium</taxon>
    </lineage>
</organism>
<keyword evidence="2" id="KW-1003">Cell membrane</keyword>
<keyword evidence="3 6" id="KW-0812">Transmembrane</keyword>
<dbReference type="eggNOG" id="COG3038">
    <property type="taxonomic scope" value="Bacteria"/>
</dbReference>
<feature type="transmembrane region" description="Helical" evidence="6">
    <location>
        <begin position="118"/>
        <end position="138"/>
    </location>
</feature>
<dbReference type="RefSeq" id="WP_007138747.1">
    <property type="nucleotide sequence ID" value="NZ_AHKF01000019.1"/>
</dbReference>
<keyword evidence="9" id="KW-1185">Reference proteome</keyword>
<sequence>MSTKNRTFDLSHRILHWLIAFSVLFMMFTVFLRLTWLEKNNVAAILQENLKLLNISLSQDEAMKIAKRIRKPMWDWHIYVGYFLIGTYILRMVYFYFKGMAFPNPLKKDSSLKQKLQGWTYLIFYFLMSITLVTGFFIVNGPSSYKDILETIHVQSLYFVILFIILHVAGIIIAEVTDDKGIVSKMIHGKQ</sequence>
<keyword evidence="4 6" id="KW-1133">Transmembrane helix</keyword>
<comment type="caution">
    <text evidence="8">The sequence shown here is derived from an EMBL/GenBank/DDBJ whole genome shotgun (WGS) entry which is preliminary data.</text>
</comment>
<dbReference type="STRING" id="1086011.HJ01_02570"/>
<dbReference type="PANTHER" id="PTHR30485">
    <property type="entry name" value="NI/FE-HYDROGENASE 1 B-TYPE CYTOCHROME SUBUNIT"/>
    <property type="match status" value="1"/>
</dbReference>
<proteinExistence type="predicted"/>